<proteinExistence type="predicted"/>
<comment type="caution">
    <text evidence="1">The sequence shown here is derived from an EMBL/GenBank/DDBJ whole genome shotgun (WGS) entry which is preliminary data.</text>
</comment>
<evidence type="ECO:0000313" key="1">
    <source>
        <dbReference type="EMBL" id="MPL90675.1"/>
    </source>
</evidence>
<dbReference type="EMBL" id="VSSQ01000310">
    <property type="protein sequence ID" value="MPL90675.1"/>
    <property type="molecule type" value="Genomic_DNA"/>
</dbReference>
<protein>
    <submittedName>
        <fullName evidence="1">Uncharacterized protein</fullName>
    </submittedName>
</protein>
<gene>
    <name evidence="1" type="ORF">SDC9_36730</name>
</gene>
<name>A0A644VHI2_9ZZZZ</name>
<dbReference type="AlphaFoldDB" id="A0A644VHI2"/>
<organism evidence="1">
    <name type="scientific">bioreactor metagenome</name>
    <dbReference type="NCBI Taxonomy" id="1076179"/>
    <lineage>
        <taxon>unclassified sequences</taxon>
        <taxon>metagenomes</taxon>
        <taxon>ecological metagenomes</taxon>
    </lineage>
</organism>
<accession>A0A644VHI2</accession>
<sequence>MKATGIVRRIDFYVIIGQGRKSLKTLGFR</sequence>
<reference evidence="1" key="1">
    <citation type="submission" date="2019-08" db="EMBL/GenBank/DDBJ databases">
        <authorList>
            <person name="Kucharzyk K."/>
            <person name="Murdoch R.W."/>
            <person name="Higgins S."/>
            <person name="Loffler F."/>
        </authorList>
    </citation>
    <scope>NUCLEOTIDE SEQUENCE</scope>
</reference>